<reference evidence="2 4" key="2">
    <citation type="journal article" date="2014" name="BMC Genomics">
        <title>An improved genome release (version Mt4.0) for the model legume Medicago truncatula.</title>
        <authorList>
            <person name="Tang H."/>
            <person name="Krishnakumar V."/>
            <person name="Bidwell S."/>
            <person name="Rosen B."/>
            <person name="Chan A."/>
            <person name="Zhou S."/>
            <person name="Gentzbittel L."/>
            <person name="Childs K.L."/>
            <person name="Yandell M."/>
            <person name="Gundlach H."/>
            <person name="Mayer K.F."/>
            <person name="Schwartz D.C."/>
            <person name="Town C.D."/>
        </authorList>
    </citation>
    <scope>GENOME REANNOTATION</scope>
    <source>
        <strain evidence="2">A17</strain>
        <strain evidence="3 4">cv. Jemalong A17</strain>
    </source>
</reference>
<dbReference type="AlphaFoldDB" id="A0A072TRH9"/>
<proteinExistence type="predicted"/>
<dbReference type="SUPFAM" id="SSF50249">
    <property type="entry name" value="Nucleic acid-binding proteins"/>
    <property type="match status" value="1"/>
</dbReference>
<dbReference type="HOGENOM" id="CLU_023486_3_2_1"/>
<dbReference type="PANTHER" id="PTHR47165:SF4">
    <property type="entry name" value="OS03G0429900 PROTEIN"/>
    <property type="match status" value="1"/>
</dbReference>
<name>A0A072TRH9_MEDTR</name>
<dbReference type="EnsemblPlants" id="KEH19428">
    <property type="protein sequence ID" value="KEH19428"/>
    <property type="gene ID" value="MTR_8g059025"/>
</dbReference>
<dbReference type="PANTHER" id="PTHR47165">
    <property type="entry name" value="OS03G0429900 PROTEIN"/>
    <property type="match status" value="1"/>
</dbReference>
<dbReference type="InterPro" id="IPR012340">
    <property type="entry name" value="NA-bd_OB-fold"/>
</dbReference>
<evidence type="ECO:0000313" key="3">
    <source>
        <dbReference type="EnsemblPlants" id="KEH19428"/>
    </source>
</evidence>
<dbReference type="EMBL" id="CM001224">
    <property type="protein sequence ID" value="KEH19428.1"/>
    <property type="molecule type" value="Genomic_DNA"/>
</dbReference>
<dbReference type="Gene3D" id="2.40.50.140">
    <property type="entry name" value="Nucleic acid-binding proteins"/>
    <property type="match status" value="1"/>
</dbReference>
<keyword evidence="4" id="KW-1185">Reference proteome</keyword>
<feature type="non-terminal residue" evidence="2">
    <location>
        <position position="138"/>
    </location>
</feature>
<evidence type="ECO:0000259" key="1">
    <source>
        <dbReference type="Pfam" id="PF02721"/>
    </source>
</evidence>
<dbReference type="Pfam" id="PF02721">
    <property type="entry name" value="DUF223"/>
    <property type="match status" value="1"/>
</dbReference>
<reference evidence="2 4" key="1">
    <citation type="journal article" date="2011" name="Nature">
        <title>The Medicago genome provides insight into the evolution of rhizobial symbioses.</title>
        <authorList>
            <person name="Young N.D."/>
            <person name="Debelle F."/>
            <person name="Oldroyd G.E."/>
            <person name="Geurts R."/>
            <person name="Cannon S.B."/>
            <person name="Udvardi M.K."/>
            <person name="Benedito V.A."/>
            <person name="Mayer K.F."/>
            <person name="Gouzy J."/>
            <person name="Schoof H."/>
            <person name="Van de Peer Y."/>
            <person name="Proost S."/>
            <person name="Cook D.R."/>
            <person name="Meyers B.C."/>
            <person name="Spannagl M."/>
            <person name="Cheung F."/>
            <person name="De Mita S."/>
            <person name="Krishnakumar V."/>
            <person name="Gundlach H."/>
            <person name="Zhou S."/>
            <person name="Mudge J."/>
            <person name="Bharti A.K."/>
            <person name="Murray J.D."/>
            <person name="Naoumkina M.A."/>
            <person name="Rosen B."/>
            <person name="Silverstein K.A."/>
            <person name="Tang H."/>
            <person name="Rombauts S."/>
            <person name="Zhao P.X."/>
            <person name="Zhou P."/>
            <person name="Barbe V."/>
            <person name="Bardou P."/>
            <person name="Bechner M."/>
            <person name="Bellec A."/>
            <person name="Berger A."/>
            <person name="Berges H."/>
            <person name="Bidwell S."/>
            <person name="Bisseling T."/>
            <person name="Choisne N."/>
            <person name="Couloux A."/>
            <person name="Denny R."/>
            <person name="Deshpande S."/>
            <person name="Dai X."/>
            <person name="Doyle J.J."/>
            <person name="Dudez A.M."/>
            <person name="Farmer A.D."/>
            <person name="Fouteau S."/>
            <person name="Franken C."/>
            <person name="Gibelin C."/>
            <person name="Gish J."/>
            <person name="Goldstein S."/>
            <person name="Gonzalez A.J."/>
            <person name="Green P.J."/>
            <person name="Hallab A."/>
            <person name="Hartog M."/>
            <person name="Hua A."/>
            <person name="Humphray S.J."/>
            <person name="Jeong D.H."/>
            <person name="Jing Y."/>
            <person name="Jocker A."/>
            <person name="Kenton S.M."/>
            <person name="Kim D.J."/>
            <person name="Klee K."/>
            <person name="Lai H."/>
            <person name="Lang C."/>
            <person name="Lin S."/>
            <person name="Macmil S.L."/>
            <person name="Magdelenat G."/>
            <person name="Matthews L."/>
            <person name="McCorrison J."/>
            <person name="Monaghan E.L."/>
            <person name="Mun J.H."/>
            <person name="Najar F.Z."/>
            <person name="Nicholson C."/>
            <person name="Noirot C."/>
            <person name="O'Bleness M."/>
            <person name="Paule C.R."/>
            <person name="Poulain J."/>
            <person name="Prion F."/>
            <person name="Qin B."/>
            <person name="Qu C."/>
            <person name="Retzel E.F."/>
            <person name="Riddle C."/>
            <person name="Sallet E."/>
            <person name="Samain S."/>
            <person name="Samson N."/>
            <person name="Sanders I."/>
            <person name="Saurat O."/>
            <person name="Scarpelli C."/>
            <person name="Schiex T."/>
            <person name="Segurens B."/>
            <person name="Severin A.J."/>
            <person name="Sherrier D.J."/>
            <person name="Shi R."/>
            <person name="Sims S."/>
            <person name="Singer S.R."/>
            <person name="Sinharoy S."/>
            <person name="Sterck L."/>
            <person name="Viollet A."/>
            <person name="Wang B.B."/>
            <person name="Wang K."/>
            <person name="Wang M."/>
            <person name="Wang X."/>
            <person name="Warfsmann J."/>
            <person name="Weissenbach J."/>
            <person name="White D.D."/>
            <person name="White J.D."/>
            <person name="Wiley G.B."/>
            <person name="Wincker P."/>
            <person name="Xing Y."/>
            <person name="Yang L."/>
            <person name="Yao Z."/>
            <person name="Ying F."/>
            <person name="Zhai J."/>
            <person name="Zhou L."/>
            <person name="Zuber A."/>
            <person name="Denarie J."/>
            <person name="Dixon R.A."/>
            <person name="May G.D."/>
            <person name="Schwartz D.C."/>
            <person name="Rogers J."/>
            <person name="Quetier F."/>
            <person name="Town C.D."/>
            <person name="Roe B.A."/>
        </authorList>
    </citation>
    <scope>NUCLEOTIDE SEQUENCE [LARGE SCALE GENOMIC DNA]</scope>
    <source>
        <strain evidence="2">A17</strain>
        <strain evidence="3 4">cv. Jemalong A17</strain>
    </source>
</reference>
<evidence type="ECO:0000313" key="2">
    <source>
        <dbReference type="EMBL" id="KEH19428.1"/>
    </source>
</evidence>
<feature type="domain" description="Replication protein A 70 kDa DNA-binding subunit B/D first OB fold" evidence="1">
    <location>
        <begin position="5"/>
        <end position="108"/>
    </location>
</feature>
<protein>
    <submittedName>
        <fullName evidence="2">Animal RPA1 domain protein</fullName>
    </submittedName>
</protein>
<reference evidence="3" key="3">
    <citation type="submission" date="2015-04" db="UniProtKB">
        <authorList>
            <consortium name="EnsemblPlants"/>
        </authorList>
    </citation>
    <scope>IDENTIFICATION</scope>
    <source>
        <strain evidence="3">cv. Jemalong A17</strain>
    </source>
</reference>
<dbReference type="InterPro" id="IPR003871">
    <property type="entry name" value="RFA1B/D_OB_1st"/>
</dbReference>
<accession>A0A072TRH9</accession>
<dbReference type="Proteomes" id="UP000002051">
    <property type="component" value="Chromosome 8"/>
</dbReference>
<sequence>MDRSFDSLSEIVPDRDGWRIKVRILRLWEVPTLLRPDQTNSLEMVLIDDKGAKIHASVRKQLLYVFQPKLSEGKVYKMSFFSVAPSVGSYRTTLHPYKLVFQMKTKVQVSESVLIPTYGVSLSKIADVCGHDVEYDYL</sequence>
<evidence type="ECO:0000313" key="4">
    <source>
        <dbReference type="Proteomes" id="UP000002051"/>
    </source>
</evidence>
<organism evidence="2 4">
    <name type="scientific">Medicago truncatula</name>
    <name type="common">Barrel medic</name>
    <name type="synonym">Medicago tribuloides</name>
    <dbReference type="NCBI Taxonomy" id="3880"/>
    <lineage>
        <taxon>Eukaryota</taxon>
        <taxon>Viridiplantae</taxon>
        <taxon>Streptophyta</taxon>
        <taxon>Embryophyta</taxon>
        <taxon>Tracheophyta</taxon>
        <taxon>Spermatophyta</taxon>
        <taxon>Magnoliopsida</taxon>
        <taxon>eudicotyledons</taxon>
        <taxon>Gunneridae</taxon>
        <taxon>Pentapetalae</taxon>
        <taxon>rosids</taxon>
        <taxon>fabids</taxon>
        <taxon>Fabales</taxon>
        <taxon>Fabaceae</taxon>
        <taxon>Papilionoideae</taxon>
        <taxon>50 kb inversion clade</taxon>
        <taxon>NPAAA clade</taxon>
        <taxon>Hologalegina</taxon>
        <taxon>IRL clade</taxon>
        <taxon>Trifolieae</taxon>
        <taxon>Medicago</taxon>
    </lineage>
</organism>
<gene>
    <name evidence="2" type="ordered locus">MTR_8g059025</name>
</gene>
<dbReference type="CDD" id="cd04480">
    <property type="entry name" value="RPA1_DBD_A_like"/>
    <property type="match status" value="1"/>
</dbReference>